<evidence type="ECO:0000256" key="1">
    <source>
        <dbReference type="ARBA" id="ARBA00000448"/>
    </source>
</evidence>
<dbReference type="NCBIfam" id="TIGR03356">
    <property type="entry name" value="BGL"/>
    <property type="match status" value="1"/>
</dbReference>
<comment type="similarity">
    <text evidence="2 11">Belongs to the glycosyl hydrolase 1 family.</text>
</comment>
<dbReference type="EMBL" id="RPFW01000002">
    <property type="protein sequence ID" value="TVZ05736.1"/>
    <property type="molecule type" value="Genomic_DNA"/>
</dbReference>
<dbReference type="PANTHER" id="PTHR10353:SF36">
    <property type="entry name" value="LP05116P"/>
    <property type="match status" value="1"/>
</dbReference>
<evidence type="ECO:0000256" key="7">
    <source>
        <dbReference type="ARBA" id="ARBA00023295"/>
    </source>
</evidence>
<dbReference type="GO" id="GO:0005829">
    <property type="term" value="C:cytosol"/>
    <property type="evidence" value="ECO:0007669"/>
    <property type="project" value="TreeGrafter"/>
</dbReference>
<proteinExistence type="inferred from homology"/>
<dbReference type="InterPro" id="IPR017853">
    <property type="entry name" value="GH"/>
</dbReference>
<feature type="active site" description="Nucleophile" evidence="9">
    <location>
        <position position="372"/>
    </location>
</feature>
<reference evidence="12 13" key="1">
    <citation type="submission" date="2018-11" db="EMBL/GenBank/DDBJ databases">
        <title>Trebonia kvetii gen.nov., sp.nov., a novel acidophilic actinobacterium, and proposal of the new actinobacterial family Treboniaceae fam. nov.</title>
        <authorList>
            <person name="Rapoport D."/>
            <person name="Sagova-Mareckova M."/>
            <person name="Sedlacek I."/>
            <person name="Provaznik J."/>
            <person name="Kralova S."/>
            <person name="Pavlinic D."/>
            <person name="Benes V."/>
            <person name="Kopecky J."/>
        </authorList>
    </citation>
    <scope>NUCLEOTIDE SEQUENCE [LARGE SCALE GENOMIC DNA]</scope>
    <source>
        <strain evidence="12 13">15Tr583</strain>
    </source>
</reference>
<evidence type="ECO:0000256" key="10">
    <source>
        <dbReference type="PIRSR" id="PIRSR617736-2"/>
    </source>
</evidence>
<feature type="binding site" evidence="10">
    <location>
        <position position="30"/>
    </location>
    <ligand>
        <name>substrate</name>
    </ligand>
</feature>
<evidence type="ECO:0000256" key="3">
    <source>
        <dbReference type="ARBA" id="ARBA00012744"/>
    </source>
</evidence>
<evidence type="ECO:0000256" key="9">
    <source>
        <dbReference type="PIRSR" id="PIRSR617736-1"/>
    </source>
</evidence>
<protein>
    <recommendedName>
        <fullName evidence="3 11">Beta-glucosidase</fullName>
        <ecNumber evidence="3 11">3.2.1.21</ecNumber>
    </recommendedName>
</protein>
<dbReference type="InterPro" id="IPR033132">
    <property type="entry name" value="GH_1_N_CS"/>
</dbReference>
<dbReference type="InterPro" id="IPR001360">
    <property type="entry name" value="Glyco_hydro_1"/>
</dbReference>
<dbReference type="AlphaFoldDB" id="A0A6P2C5T0"/>
<evidence type="ECO:0000256" key="5">
    <source>
        <dbReference type="ARBA" id="ARBA00023001"/>
    </source>
</evidence>
<dbReference type="Pfam" id="PF00232">
    <property type="entry name" value="Glyco_hydro_1"/>
    <property type="match status" value="1"/>
</dbReference>
<keyword evidence="8" id="KW-0624">Polysaccharide degradation</keyword>
<evidence type="ECO:0000256" key="8">
    <source>
        <dbReference type="ARBA" id="ARBA00023326"/>
    </source>
</evidence>
<evidence type="ECO:0000313" key="12">
    <source>
        <dbReference type="EMBL" id="TVZ05736.1"/>
    </source>
</evidence>
<name>A0A6P2C5T0_9ACTN</name>
<organism evidence="12 13">
    <name type="scientific">Trebonia kvetii</name>
    <dbReference type="NCBI Taxonomy" id="2480626"/>
    <lineage>
        <taxon>Bacteria</taxon>
        <taxon>Bacillati</taxon>
        <taxon>Actinomycetota</taxon>
        <taxon>Actinomycetes</taxon>
        <taxon>Streptosporangiales</taxon>
        <taxon>Treboniaceae</taxon>
        <taxon>Trebonia</taxon>
    </lineage>
</organism>
<evidence type="ECO:0000256" key="4">
    <source>
        <dbReference type="ARBA" id="ARBA00022801"/>
    </source>
</evidence>
<dbReference type="PRINTS" id="PR00131">
    <property type="entry name" value="GLHYDRLASE1"/>
</dbReference>
<dbReference type="GO" id="GO:0008422">
    <property type="term" value="F:beta-glucosidase activity"/>
    <property type="evidence" value="ECO:0007669"/>
    <property type="project" value="UniProtKB-EC"/>
</dbReference>
<feature type="binding site" evidence="10">
    <location>
        <position position="419"/>
    </location>
    <ligand>
        <name>substrate</name>
    </ligand>
</feature>
<evidence type="ECO:0000313" key="13">
    <source>
        <dbReference type="Proteomes" id="UP000460272"/>
    </source>
</evidence>
<feature type="binding site" evidence="10">
    <location>
        <begin position="426"/>
        <end position="427"/>
    </location>
    <ligand>
        <name>substrate</name>
    </ligand>
</feature>
<sequence>MPRRYFPMSTDDQLRFPDGFLWGAATAAYQIEGGADAEGKGPSIWDTFSHTPGKVFHGDNGDVACDSFHRYGEDIALLKRLGVGSYRLSLSWPRIQPTGRGEVNAKGLDYYNRVIDGLVEAGIEPSVTLYHWDLPQALQDAGGWANRDIADWFGEFAAIAGEAFGDRVSRWITLNEPWVVAHVGYRDGRHAPGIQDPALAVAANHHLLLAHGNAVSALRASSAAPVGITLNLTVERPVTPEAAAHAAVLEARQNGVYLDPIFHGRYPELLDGDASFSPAAAGHVRDGDFEIIGAPLDFLGVNFYAPHYVGMLHADGEPRRGETVTGPDTVSIQPDGLPITAMNWLVEPGSIRELLTRIVAPVTGALPVYITENGSSWHDYVTQDGQVNDLERIAYLRGHLAAVHGAIADGVPVKGYFAWSLLDNFEWAEGYAKRFGLVYVDFATQERLLKRSGEVYASIVAANALPKA</sequence>
<dbReference type="OrthoDB" id="9765195at2"/>
<feature type="binding site" evidence="10">
    <location>
        <position position="131"/>
    </location>
    <ligand>
        <name>substrate</name>
    </ligand>
</feature>
<feature type="binding site" evidence="10">
    <location>
        <position position="304"/>
    </location>
    <ligand>
        <name>substrate</name>
    </ligand>
</feature>
<dbReference type="EC" id="3.2.1.21" evidence="3 11"/>
<dbReference type="PROSITE" id="PS00653">
    <property type="entry name" value="GLYCOSYL_HYDROL_F1_2"/>
    <property type="match status" value="1"/>
</dbReference>
<keyword evidence="5" id="KW-0136">Cellulose degradation</keyword>
<dbReference type="PANTHER" id="PTHR10353">
    <property type="entry name" value="GLYCOSYL HYDROLASE"/>
    <property type="match status" value="1"/>
</dbReference>
<dbReference type="GO" id="GO:0030245">
    <property type="term" value="P:cellulose catabolic process"/>
    <property type="evidence" value="ECO:0007669"/>
    <property type="project" value="UniProtKB-KW"/>
</dbReference>
<dbReference type="FunFam" id="3.20.20.80:FF:000004">
    <property type="entry name" value="Beta-glucosidase 6-phospho-beta-glucosidase"/>
    <property type="match status" value="1"/>
</dbReference>
<evidence type="ECO:0000256" key="11">
    <source>
        <dbReference type="RuleBase" id="RU361175"/>
    </source>
</evidence>
<comment type="caution">
    <text evidence="12">The sequence shown here is derived from an EMBL/GenBank/DDBJ whole genome shotgun (WGS) entry which is preliminary data.</text>
</comment>
<keyword evidence="4 11" id="KW-0378">Hydrolase</keyword>
<accession>A0A6P2C5T0</accession>
<comment type="catalytic activity">
    <reaction evidence="1 11">
        <text>Hydrolysis of terminal, non-reducing beta-D-glucosyl residues with release of beta-D-glucose.</text>
        <dbReference type="EC" id="3.2.1.21"/>
    </reaction>
</comment>
<evidence type="ECO:0000256" key="6">
    <source>
        <dbReference type="ARBA" id="ARBA00023277"/>
    </source>
</evidence>
<keyword evidence="7 11" id="KW-0326">Glycosidase</keyword>
<dbReference type="Gene3D" id="3.20.20.80">
    <property type="entry name" value="Glycosidases"/>
    <property type="match status" value="1"/>
</dbReference>
<keyword evidence="13" id="KW-1185">Reference proteome</keyword>
<gene>
    <name evidence="12" type="ORF">EAS64_14695</name>
</gene>
<dbReference type="Proteomes" id="UP000460272">
    <property type="component" value="Unassembled WGS sequence"/>
</dbReference>
<keyword evidence="6" id="KW-0119">Carbohydrate metabolism</keyword>
<dbReference type="SUPFAM" id="SSF51445">
    <property type="entry name" value="(Trans)glycosidases"/>
    <property type="match status" value="1"/>
</dbReference>
<feature type="binding site" evidence="10">
    <location>
        <position position="175"/>
    </location>
    <ligand>
        <name>substrate</name>
    </ligand>
</feature>
<dbReference type="InterPro" id="IPR017736">
    <property type="entry name" value="Glyco_hydro_1_beta-glucosidase"/>
</dbReference>
<feature type="active site" description="Proton donor" evidence="9">
    <location>
        <position position="176"/>
    </location>
</feature>
<evidence type="ECO:0000256" key="2">
    <source>
        <dbReference type="ARBA" id="ARBA00010838"/>
    </source>
</evidence>